<proteinExistence type="predicted"/>
<name>A0A7S7YEK0_9VIRU</name>
<dbReference type="EMBL" id="MW018138">
    <property type="protein sequence ID" value="QPB44315.1"/>
    <property type="molecule type" value="Genomic_DNA"/>
</dbReference>
<evidence type="ECO:0000313" key="2">
    <source>
        <dbReference type="Proteomes" id="UP001162098"/>
    </source>
</evidence>
<reference evidence="1 2" key="1">
    <citation type="submission" date="2020-09" db="EMBL/GenBank/DDBJ databases">
        <authorList>
            <person name="Zhang R."/>
            <person name="Garcia K."/>
            <person name="Ogata H."/>
        </authorList>
    </citation>
    <scope>NUCLEOTIDE SEQUENCE [LARGE SCALE GENOMIC DNA]</scope>
    <source>
        <strain evidence="2">stheno</strain>
    </source>
</reference>
<accession>A0A7S7YEK0</accession>
<evidence type="ECO:0000313" key="1">
    <source>
        <dbReference type="EMBL" id="QPB44315.1"/>
    </source>
</evidence>
<organism evidence="1 2">
    <name type="scientific">Medusavirus stheno T3</name>
    <dbReference type="NCBI Taxonomy" id="3069717"/>
    <lineage>
        <taxon>Viruses</taxon>
        <taxon>Varidnaviria</taxon>
        <taxon>Bamfordvirae</taxon>
        <taxon>Nucleocytoviricota</taxon>
        <taxon>Megaviricetes</taxon>
        <taxon>Mamonoviridae</taxon>
        <taxon>Medusavirus</taxon>
        <taxon>Medusavirus sthenus</taxon>
    </lineage>
</organism>
<protein>
    <submittedName>
        <fullName evidence="1">Uncharacterized protein</fullName>
    </submittedName>
</protein>
<dbReference type="Proteomes" id="UP001162098">
    <property type="component" value="Segment"/>
</dbReference>
<keyword evidence="2" id="KW-1185">Reference proteome</keyword>
<sequence length="84" mass="9903">MEGKRSERQRTEGRVCTGHVMPEYYAREPPPAHPTQAKYHHAGVWMCGECYNANKSYTRVWKSDRRCNDKRKRALHRANKSIDL</sequence>
<dbReference type="KEGG" id="vg:80543511"/>